<dbReference type="UniPathway" id="UPA00143"/>
<reference evidence="15" key="1">
    <citation type="submission" date="2024-10" db="UniProtKB">
        <authorList>
            <consortium name="RefSeq"/>
        </authorList>
    </citation>
    <scope>NUCLEOTIDE SEQUENCE [LARGE SCALE GENOMIC DNA]</scope>
    <source>
        <strain evidence="15">cv. Zhongzhi No. 13</strain>
    </source>
</reference>
<evidence type="ECO:0000256" key="1">
    <source>
        <dbReference type="ARBA" id="ARBA00001798"/>
    </source>
</evidence>
<keyword evidence="9 12" id="KW-0863">Zinc-finger</keyword>
<dbReference type="FunFam" id="3.30.40.10:FF:000230">
    <property type="entry name" value="RBR-type E3 ubiquitin transferase"/>
    <property type="match status" value="1"/>
</dbReference>
<keyword evidence="8" id="KW-0677">Repeat</keyword>
<evidence type="ECO:0000256" key="4">
    <source>
        <dbReference type="ARBA" id="ARBA00005884"/>
    </source>
</evidence>
<dbReference type="KEGG" id="sind:105166864"/>
<dbReference type="PROSITE" id="PS00518">
    <property type="entry name" value="ZF_RING_1"/>
    <property type="match status" value="1"/>
</dbReference>
<dbReference type="InterPro" id="IPR013083">
    <property type="entry name" value="Znf_RING/FYVE/PHD"/>
</dbReference>
<evidence type="ECO:0000256" key="8">
    <source>
        <dbReference type="ARBA" id="ARBA00022737"/>
    </source>
</evidence>
<evidence type="ECO:0000256" key="12">
    <source>
        <dbReference type="PROSITE-ProRule" id="PRU00175"/>
    </source>
</evidence>
<evidence type="ECO:0000256" key="6">
    <source>
        <dbReference type="ARBA" id="ARBA00022679"/>
    </source>
</evidence>
<evidence type="ECO:0000256" key="11">
    <source>
        <dbReference type="ARBA" id="ARBA00022833"/>
    </source>
</evidence>
<dbReference type="GeneID" id="105166864"/>
<dbReference type="PANTHER" id="PTHR11685">
    <property type="entry name" value="RBR FAMILY RING FINGER AND IBR DOMAIN-CONTAINING"/>
    <property type="match status" value="1"/>
</dbReference>
<dbReference type="CDD" id="cd22584">
    <property type="entry name" value="Rcat_RBR_unk"/>
    <property type="match status" value="1"/>
</dbReference>
<dbReference type="AlphaFoldDB" id="A0A6I9THT8"/>
<feature type="domain" description="RING-type" evidence="13">
    <location>
        <begin position="98"/>
        <end position="151"/>
    </location>
</feature>
<comment type="function">
    <text evidence="3">Might act as an E3 ubiquitin-protein ligase, or as part of E3 complex, which accepts ubiquitin from specific E2 ubiquitin-conjugating enzymes and then transfers it to substrates.</text>
</comment>
<feature type="domain" description="RING-type" evidence="14">
    <location>
        <begin position="94"/>
        <end position="305"/>
    </location>
</feature>
<dbReference type="SMART" id="SM00647">
    <property type="entry name" value="IBR"/>
    <property type="match status" value="2"/>
</dbReference>
<evidence type="ECO:0000256" key="7">
    <source>
        <dbReference type="ARBA" id="ARBA00022723"/>
    </source>
</evidence>
<accession>A0A6I9THT8</accession>
<reference evidence="16" key="2">
    <citation type="submission" date="2025-08" db="UniProtKB">
        <authorList>
            <consortium name="RefSeq"/>
        </authorList>
    </citation>
    <scope>IDENTIFICATION</scope>
</reference>
<dbReference type="PROSITE" id="PS50089">
    <property type="entry name" value="ZF_RING_2"/>
    <property type="match status" value="1"/>
</dbReference>
<evidence type="ECO:0000256" key="2">
    <source>
        <dbReference type="ARBA" id="ARBA00001947"/>
    </source>
</evidence>
<dbReference type="Pfam" id="PF00097">
    <property type="entry name" value="zf-C3HC4"/>
    <property type="match status" value="1"/>
</dbReference>
<comment type="cofactor">
    <cofactor evidence="2">
        <name>Zn(2+)</name>
        <dbReference type="ChEBI" id="CHEBI:29105"/>
    </cofactor>
</comment>
<evidence type="ECO:0000259" key="13">
    <source>
        <dbReference type="PROSITE" id="PS50089"/>
    </source>
</evidence>
<comment type="catalytic activity">
    <reaction evidence="1">
        <text>[E2 ubiquitin-conjugating enzyme]-S-ubiquitinyl-L-cysteine + [acceptor protein]-L-lysine = [E2 ubiquitin-conjugating enzyme]-L-cysteine + [acceptor protein]-N(6)-ubiquitinyl-L-lysine.</text>
        <dbReference type="EC" id="2.3.2.31"/>
    </reaction>
</comment>
<keyword evidence="11" id="KW-0862">Zinc</keyword>
<evidence type="ECO:0000313" key="15">
    <source>
        <dbReference type="Proteomes" id="UP000504604"/>
    </source>
</evidence>
<keyword evidence="10" id="KW-0833">Ubl conjugation pathway</keyword>
<dbReference type="CDD" id="cd22582">
    <property type="entry name" value="BRcat_RBR_unk"/>
    <property type="match status" value="1"/>
</dbReference>
<evidence type="ECO:0000256" key="3">
    <source>
        <dbReference type="ARBA" id="ARBA00003976"/>
    </source>
</evidence>
<evidence type="ECO:0000256" key="10">
    <source>
        <dbReference type="ARBA" id="ARBA00022786"/>
    </source>
</evidence>
<dbReference type="InterPro" id="IPR001841">
    <property type="entry name" value="Znf_RING"/>
</dbReference>
<dbReference type="Gene3D" id="3.30.40.10">
    <property type="entry name" value="Zinc/RING finger domain, C3HC4 (zinc finger)"/>
    <property type="match status" value="1"/>
</dbReference>
<keyword evidence="6" id="KW-0808">Transferase</keyword>
<dbReference type="EC" id="2.3.2.31" evidence="5"/>
<dbReference type="PROSITE" id="PS51873">
    <property type="entry name" value="TRIAD"/>
    <property type="match status" value="1"/>
</dbReference>
<dbReference type="InParanoid" id="A0A6I9THT8"/>
<dbReference type="RefSeq" id="XP_011084666.1">
    <property type="nucleotide sequence ID" value="XM_011086364.2"/>
</dbReference>
<name>A0A6I9THT8_SESIN</name>
<dbReference type="GO" id="GO:0061630">
    <property type="term" value="F:ubiquitin protein ligase activity"/>
    <property type="evidence" value="ECO:0007669"/>
    <property type="project" value="UniProtKB-EC"/>
</dbReference>
<dbReference type="InterPro" id="IPR018957">
    <property type="entry name" value="Znf_C3HC4_RING-type"/>
</dbReference>
<protein>
    <recommendedName>
        <fullName evidence="5">RBR-type E3 ubiquitin transferase</fullName>
        <ecNumber evidence="5">2.3.2.31</ecNumber>
    </recommendedName>
</protein>
<keyword evidence="15" id="KW-1185">Reference proteome</keyword>
<dbReference type="InterPro" id="IPR017907">
    <property type="entry name" value="Znf_RING_CS"/>
</dbReference>
<dbReference type="GO" id="GO:0016567">
    <property type="term" value="P:protein ubiquitination"/>
    <property type="evidence" value="ECO:0007669"/>
    <property type="project" value="UniProtKB-UniPathway"/>
</dbReference>
<dbReference type="InterPro" id="IPR002867">
    <property type="entry name" value="IBR_dom"/>
</dbReference>
<dbReference type="Proteomes" id="UP000504604">
    <property type="component" value="Linkage group LG1"/>
</dbReference>
<dbReference type="InterPro" id="IPR031127">
    <property type="entry name" value="E3_UB_ligase_RBR"/>
</dbReference>
<keyword evidence="7" id="KW-0479">Metal-binding</keyword>
<comment type="similarity">
    <text evidence="4">Belongs to the RBR family. Ariadne subfamily.</text>
</comment>
<evidence type="ECO:0000256" key="9">
    <source>
        <dbReference type="ARBA" id="ARBA00022771"/>
    </source>
</evidence>
<evidence type="ECO:0000313" key="16">
    <source>
        <dbReference type="RefSeq" id="XP_011084666.1"/>
    </source>
</evidence>
<dbReference type="OrthoDB" id="10009520at2759"/>
<organism evidence="15 16">
    <name type="scientific">Sesamum indicum</name>
    <name type="common">Oriental sesame</name>
    <name type="synonym">Sesamum orientale</name>
    <dbReference type="NCBI Taxonomy" id="4182"/>
    <lineage>
        <taxon>Eukaryota</taxon>
        <taxon>Viridiplantae</taxon>
        <taxon>Streptophyta</taxon>
        <taxon>Embryophyta</taxon>
        <taxon>Tracheophyta</taxon>
        <taxon>Spermatophyta</taxon>
        <taxon>Magnoliopsida</taxon>
        <taxon>eudicotyledons</taxon>
        <taxon>Gunneridae</taxon>
        <taxon>Pentapetalae</taxon>
        <taxon>asterids</taxon>
        <taxon>lamiids</taxon>
        <taxon>Lamiales</taxon>
        <taxon>Pedaliaceae</taxon>
        <taxon>Sesamum</taxon>
    </lineage>
</organism>
<gene>
    <name evidence="16" type="primary">LOC105166864</name>
</gene>
<dbReference type="InterPro" id="IPR044066">
    <property type="entry name" value="TRIAD_supradom"/>
</dbReference>
<dbReference type="SUPFAM" id="SSF57850">
    <property type="entry name" value="RING/U-box"/>
    <property type="match status" value="3"/>
</dbReference>
<evidence type="ECO:0000256" key="5">
    <source>
        <dbReference type="ARBA" id="ARBA00012251"/>
    </source>
</evidence>
<dbReference type="Pfam" id="PF01485">
    <property type="entry name" value="IBR"/>
    <property type="match status" value="2"/>
</dbReference>
<dbReference type="Gene3D" id="1.20.120.1750">
    <property type="match status" value="1"/>
</dbReference>
<sequence length="305" mass="34136">MGKKANTTNNNSLPSMDTQSIAISVDDSYLSLLVTATDHQNLQHLMSDDDYAQELQLQEAIMVSILSAQIPQTPNISVDQTSRKKSKTVVGEPSQTLCEICADRKDGDQMFSVPNCSHRFCTECITKHISITIKKGAIVNRKAEARSLSCPGVDCRGVLEIEACRGIVADDVVAAWDDAICESMIAPSQRFYCPYKDCSGLLVNDSGGIREAECPFCRRLMCARCNVPWHSGFECEEFSRLREDERGRDDLMVQELAKQNKWRRCHKCKFFVEKNNGCLHMTCRCGFQFCYACGAVWSNNHGGCR</sequence>
<dbReference type="GO" id="GO:0008270">
    <property type="term" value="F:zinc ion binding"/>
    <property type="evidence" value="ECO:0007669"/>
    <property type="project" value="UniProtKB-KW"/>
</dbReference>
<proteinExistence type="inferred from homology"/>
<evidence type="ECO:0000259" key="14">
    <source>
        <dbReference type="PROSITE" id="PS51873"/>
    </source>
</evidence>